<feature type="transmembrane region" description="Helical" evidence="8">
    <location>
        <begin position="273"/>
        <end position="296"/>
    </location>
</feature>
<evidence type="ECO:0000256" key="2">
    <source>
        <dbReference type="ARBA" id="ARBA00010864"/>
    </source>
</evidence>
<feature type="transmembrane region" description="Helical" evidence="8">
    <location>
        <begin position="47"/>
        <end position="64"/>
    </location>
</feature>
<dbReference type="AlphaFoldDB" id="A0A286T5T8"/>
<evidence type="ECO:0000256" key="4">
    <source>
        <dbReference type="ARBA" id="ARBA00022692"/>
    </source>
</evidence>
<dbReference type="EMBL" id="LC271219">
    <property type="protein sequence ID" value="BBA30605.1"/>
    <property type="molecule type" value="mRNA"/>
</dbReference>
<sequence length="543" mass="60126">MNKLSFYYAFVYLKLQSFLRIMRYILEFFVFAYRLVATRVRPFYSQLFYFVFISFMGSVLLVSLEPSNPDYTPRYIDMLFLSTSALTVSGLATVQMEDLSSSHIVVLTLWMFLGSEIFVSFLGLMLRAPTVQTKPVSAAGGNNNRVRSVNSVELEAVEQAASTEIMSTDEADELALSIRSLSCEDVLKGDRNARYLGFVVLGYLAITHVLGFLMVFLYISRLPSARAPLARKGINVALFSVSVVVSSCANGGLVPTNENMAVFVKQAPLLLMFSGQILTGNLLFPLCLRLLVWVLWRLTGLRSLERMVTDPEELGFPHLRRKLPTAYLSASVVALLAAGVAMFCAMDWGSSLFDGLSTFQKVVNAFFTLVNARHSGENSIDAGLISPAVLVLIVVMMYLPPSAMFAPPTADGDEAEEDDKKEAPPQKWGSLLENASFSQLGCVAVFVIVICITERRRLRNDPLNFSMLKIIFEVVSAYGNVGMSTGYSCSRLQDLHPGAVCNDMPYSFVGWWSDEGKLALTFVMLYGRLKAFTTGTGKYWKVA</sequence>
<evidence type="ECO:0000256" key="8">
    <source>
        <dbReference type="SAM" id="Phobius"/>
    </source>
</evidence>
<feature type="transmembrane region" description="Helical" evidence="8">
    <location>
        <begin position="326"/>
        <end position="346"/>
    </location>
</feature>
<feature type="transmembrane region" description="Helical" evidence="8">
    <location>
        <begin position="435"/>
        <end position="453"/>
    </location>
</feature>
<dbReference type="InterPro" id="IPR003445">
    <property type="entry name" value="Cat_transpt"/>
</dbReference>
<dbReference type="PANTHER" id="PTHR31064:SF25">
    <property type="entry name" value="CATION TRANSPORTER HKT2_1"/>
    <property type="match status" value="1"/>
</dbReference>
<proteinExistence type="evidence at transcript level"/>
<comment type="subcellular location">
    <subcellularLocation>
        <location evidence="1">Membrane</location>
        <topology evidence="1">Multi-pass membrane protein</topology>
    </subcellularLocation>
</comment>
<evidence type="ECO:0000256" key="7">
    <source>
        <dbReference type="ARBA" id="ARBA00023136"/>
    </source>
</evidence>
<dbReference type="GO" id="GO:0008324">
    <property type="term" value="F:monoatomic cation transmembrane transporter activity"/>
    <property type="evidence" value="ECO:0007669"/>
    <property type="project" value="InterPro"/>
</dbReference>
<dbReference type="PANTHER" id="PTHR31064">
    <property type="entry name" value="POTASSIUM TRANSPORT PROTEIN DDB_G0292412-RELATED"/>
    <property type="match status" value="1"/>
</dbReference>
<dbReference type="InterPro" id="IPR051143">
    <property type="entry name" value="TrkH_K-transport"/>
</dbReference>
<evidence type="ECO:0000256" key="3">
    <source>
        <dbReference type="ARBA" id="ARBA00022448"/>
    </source>
</evidence>
<name>A0A286T5T8_9POAL</name>
<keyword evidence="5 8" id="KW-1133">Transmembrane helix</keyword>
<feature type="transmembrane region" description="Helical" evidence="8">
    <location>
        <begin position="382"/>
        <end position="399"/>
    </location>
</feature>
<keyword evidence="7 8" id="KW-0472">Membrane</keyword>
<comment type="similarity">
    <text evidence="2">Belongs to the TrkH potassium transport family. HKT (TC 2.A.38.3) subfamily.</text>
</comment>
<keyword evidence="4 8" id="KW-0812">Transmembrane</keyword>
<evidence type="ECO:0000313" key="9">
    <source>
        <dbReference type="EMBL" id="BBA30605.1"/>
    </source>
</evidence>
<keyword evidence="6" id="KW-0406">Ion transport</keyword>
<keyword evidence="3" id="KW-0813">Transport</keyword>
<evidence type="ECO:0000256" key="6">
    <source>
        <dbReference type="ARBA" id="ARBA00023065"/>
    </source>
</evidence>
<feature type="transmembrane region" description="Helical" evidence="8">
    <location>
        <begin position="106"/>
        <end position="126"/>
    </location>
</feature>
<evidence type="ECO:0000256" key="5">
    <source>
        <dbReference type="ARBA" id="ARBA00022989"/>
    </source>
</evidence>
<dbReference type="GO" id="GO:0098662">
    <property type="term" value="P:inorganic cation transmembrane transport"/>
    <property type="evidence" value="ECO:0007669"/>
    <property type="project" value="UniProtKB-ARBA"/>
</dbReference>
<evidence type="ECO:0000256" key="1">
    <source>
        <dbReference type="ARBA" id="ARBA00004141"/>
    </source>
</evidence>
<organism evidence="9">
    <name type="scientific">Sporobolus virginicus</name>
    <dbReference type="NCBI Taxonomy" id="751712"/>
    <lineage>
        <taxon>Eukaryota</taxon>
        <taxon>Viridiplantae</taxon>
        <taxon>Streptophyta</taxon>
        <taxon>Embryophyta</taxon>
        <taxon>Tracheophyta</taxon>
        <taxon>Spermatophyta</taxon>
        <taxon>Magnoliopsida</taxon>
        <taxon>Liliopsida</taxon>
        <taxon>Poales</taxon>
        <taxon>Poaceae</taxon>
        <taxon>PACMAD clade</taxon>
        <taxon>Chloridoideae</taxon>
        <taxon>Zoysieae</taxon>
        <taxon>Sporobolinae</taxon>
        <taxon>Sporobolus</taxon>
    </lineage>
</organism>
<gene>
    <name evidence="9" type="primary">SvHKT2:2</name>
</gene>
<feature type="transmembrane region" description="Helical" evidence="8">
    <location>
        <begin position="232"/>
        <end position="253"/>
    </location>
</feature>
<protein>
    <submittedName>
        <fullName evidence="9">High-affinity potassium transporter</fullName>
    </submittedName>
</protein>
<dbReference type="GO" id="GO:0005886">
    <property type="term" value="C:plasma membrane"/>
    <property type="evidence" value="ECO:0007669"/>
    <property type="project" value="TreeGrafter"/>
</dbReference>
<feature type="transmembrane region" description="Helical" evidence="8">
    <location>
        <begin position="195"/>
        <end position="220"/>
    </location>
</feature>
<reference evidence="9" key="1">
    <citation type="submission" date="2017-05" db="EMBL/GenBank/DDBJ databases">
        <title>Class II HKTs from a halophyte, Sporobolus virginicus.</title>
        <authorList>
            <person name="Tada Y."/>
        </authorList>
    </citation>
    <scope>NUCLEOTIDE SEQUENCE</scope>
</reference>
<accession>A0A286T5T8</accession>
<dbReference type="GO" id="GO:0030001">
    <property type="term" value="P:metal ion transport"/>
    <property type="evidence" value="ECO:0007669"/>
    <property type="project" value="UniProtKB-ARBA"/>
</dbReference>
<dbReference type="Pfam" id="PF02386">
    <property type="entry name" value="TrkH"/>
    <property type="match status" value="2"/>
</dbReference>